<protein>
    <submittedName>
        <fullName evidence="2">Uncharacterized protein</fullName>
    </submittedName>
</protein>
<name>A0A9K3IF78_HELAN</name>
<dbReference type="Gramene" id="mRNA:HanXRQr2_Chr08g0335991">
    <property type="protein sequence ID" value="CDS:HanXRQr2_Chr08g0335991.1"/>
    <property type="gene ID" value="HanXRQr2_Chr08g0335991"/>
</dbReference>
<proteinExistence type="predicted"/>
<feature type="transmembrane region" description="Helical" evidence="1">
    <location>
        <begin position="34"/>
        <end position="59"/>
    </location>
</feature>
<accession>A0A9K3IF78</accession>
<keyword evidence="1" id="KW-0472">Membrane</keyword>
<dbReference type="EMBL" id="MNCJ02000323">
    <property type="protein sequence ID" value="KAF5795119.1"/>
    <property type="molecule type" value="Genomic_DNA"/>
</dbReference>
<keyword evidence="1" id="KW-0812">Transmembrane</keyword>
<reference evidence="2" key="2">
    <citation type="submission" date="2020-06" db="EMBL/GenBank/DDBJ databases">
        <title>Helianthus annuus Genome sequencing and assembly Release 2.</title>
        <authorList>
            <person name="Gouzy J."/>
            <person name="Langlade N."/>
            <person name="Munos S."/>
        </authorList>
    </citation>
    <scope>NUCLEOTIDE SEQUENCE</scope>
    <source>
        <tissue evidence="2">Leaves</tissue>
    </source>
</reference>
<comment type="caution">
    <text evidence="2">The sequence shown here is derived from an EMBL/GenBank/DDBJ whole genome shotgun (WGS) entry which is preliminary data.</text>
</comment>
<evidence type="ECO:0000313" key="2">
    <source>
        <dbReference type="EMBL" id="KAF5795119.1"/>
    </source>
</evidence>
<gene>
    <name evidence="2" type="ORF">HanXRQr2_Chr08g0335991</name>
</gene>
<evidence type="ECO:0000256" key="1">
    <source>
        <dbReference type="SAM" id="Phobius"/>
    </source>
</evidence>
<sequence>MTRFHEQASTSKTLTHYTYRYPALLHLRFKPPPLLWAFWSYDFVACSSAVALALLPLSVPTLEPDSLSPS</sequence>
<keyword evidence="3" id="KW-1185">Reference proteome</keyword>
<organism evidence="2 3">
    <name type="scientific">Helianthus annuus</name>
    <name type="common">Common sunflower</name>
    <dbReference type="NCBI Taxonomy" id="4232"/>
    <lineage>
        <taxon>Eukaryota</taxon>
        <taxon>Viridiplantae</taxon>
        <taxon>Streptophyta</taxon>
        <taxon>Embryophyta</taxon>
        <taxon>Tracheophyta</taxon>
        <taxon>Spermatophyta</taxon>
        <taxon>Magnoliopsida</taxon>
        <taxon>eudicotyledons</taxon>
        <taxon>Gunneridae</taxon>
        <taxon>Pentapetalae</taxon>
        <taxon>asterids</taxon>
        <taxon>campanulids</taxon>
        <taxon>Asterales</taxon>
        <taxon>Asteraceae</taxon>
        <taxon>Asteroideae</taxon>
        <taxon>Heliantheae alliance</taxon>
        <taxon>Heliantheae</taxon>
        <taxon>Helianthus</taxon>
    </lineage>
</organism>
<dbReference type="AlphaFoldDB" id="A0A9K3IF78"/>
<dbReference type="Proteomes" id="UP000215914">
    <property type="component" value="Unassembled WGS sequence"/>
</dbReference>
<keyword evidence="1" id="KW-1133">Transmembrane helix</keyword>
<evidence type="ECO:0000313" key="3">
    <source>
        <dbReference type="Proteomes" id="UP000215914"/>
    </source>
</evidence>
<reference evidence="2" key="1">
    <citation type="journal article" date="2017" name="Nature">
        <title>The sunflower genome provides insights into oil metabolism, flowering and Asterid evolution.</title>
        <authorList>
            <person name="Badouin H."/>
            <person name="Gouzy J."/>
            <person name="Grassa C.J."/>
            <person name="Murat F."/>
            <person name="Staton S.E."/>
            <person name="Cottret L."/>
            <person name="Lelandais-Briere C."/>
            <person name="Owens G.L."/>
            <person name="Carrere S."/>
            <person name="Mayjonade B."/>
            <person name="Legrand L."/>
            <person name="Gill N."/>
            <person name="Kane N.C."/>
            <person name="Bowers J.E."/>
            <person name="Hubner S."/>
            <person name="Bellec A."/>
            <person name="Berard A."/>
            <person name="Berges H."/>
            <person name="Blanchet N."/>
            <person name="Boniface M.C."/>
            <person name="Brunel D."/>
            <person name="Catrice O."/>
            <person name="Chaidir N."/>
            <person name="Claudel C."/>
            <person name="Donnadieu C."/>
            <person name="Faraut T."/>
            <person name="Fievet G."/>
            <person name="Helmstetter N."/>
            <person name="King M."/>
            <person name="Knapp S.J."/>
            <person name="Lai Z."/>
            <person name="Le Paslier M.C."/>
            <person name="Lippi Y."/>
            <person name="Lorenzon L."/>
            <person name="Mandel J.R."/>
            <person name="Marage G."/>
            <person name="Marchand G."/>
            <person name="Marquand E."/>
            <person name="Bret-Mestries E."/>
            <person name="Morien E."/>
            <person name="Nambeesan S."/>
            <person name="Nguyen T."/>
            <person name="Pegot-Espagnet P."/>
            <person name="Pouilly N."/>
            <person name="Raftis F."/>
            <person name="Sallet E."/>
            <person name="Schiex T."/>
            <person name="Thomas J."/>
            <person name="Vandecasteele C."/>
            <person name="Vares D."/>
            <person name="Vear F."/>
            <person name="Vautrin S."/>
            <person name="Crespi M."/>
            <person name="Mangin B."/>
            <person name="Burke J.M."/>
            <person name="Salse J."/>
            <person name="Munos S."/>
            <person name="Vincourt P."/>
            <person name="Rieseberg L.H."/>
            <person name="Langlade N.B."/>
        </authorList>
    </citation>
    <scope>NUCLEOTIDE SEQUENCE</scope>
    <source>
        <tissue evidence="2">Leaves</tissue>
    </source>
</reference>